<dbReference type="GO" id="GO:0003700">
    <property type="term" value="F:DNA-binding transcription factor activity"/>
    <property type="evidence" value="ECO:0007669"/>
    <property type="project" value="InterPro"/>
</dbReference>
<reference evidence="3 4" key="1">
    <citation type="submission" date="2017-12" db="EMBL/GenBank/DDBJ databases">
        <title>Taxonomic description and draft genome of Pradoshia cofamensis Gen. nov., sp. nov., a thermotolerant bacillale isolated from anterior gut of earthworm Eisenia fetida.</title>
        <authorList>
            <person name="Saha T."/>
            <person name="Chakraborty R."/>
        </authorList>
    </citation>
    <scope>NUCLEOTIDE SEQUENCE [LARGE SCALE GENOMIC DNA]</scope>
    <source>
        <strain evidence="3 4">EAG3</strain>
    </source>
</reference>
<organism evidence="3 4">
    <name type="scientific">Pradoshia eiseniae</name>
    <dbReference type="NCBI Taxonomy" id="2064768"/>
    <lineage>
        <taxon>Bacteria</taxon>
        <taxon>Bacillati</taxon>
        <taxon>Bacillota</taxon>
        <taxon>Bacilli</taxon>
        <taxon>Bacillales</taxon>
        <taxon>Bacillaceae</taxon>
        <taxon>Pradoshia</taxon>
    </lineage>
</organism>
<dbReference type="OrthoDB" id="9799663at2"/>
<accession>A0A2S7MZW2</accession>
<dbReference type="InterPro" id="IPR036390">
    <property type="entry name" value="WH_DNA-bd_sf"/>
</dbReference>
<evidence type="ECO:0000313" key="4">
    <source>
        <dbReference type="Proteomes" id="UP000239663"/>
    </source>
</evidence>
<evidence type="ECO:0000313" key="3">
    <source>
        <dbReference type="EMBL" id="PQD95275.1"/>
    </source>
</evidence>
<dbReference type="GO" id="GO:0003677">
    <property type="term" value="F:DNA binding"/>
    <property type="evidence" value="ECO:0007669"/>
    <property type="project" value="UniProtKB-KW"/>
</dbReference>
<dbReference type="SUPFAM" id="SSF46785">
    <property type="entry name" value="Winged helix' DNA-binding domain"/>
    <property type="match status" value="1"/>
</dbReference>
<evidence type="ECO:0000256" key="1">
    <source>
        <dbReference type="ARBA" id="ARBA00023125"/>
    </source>
</evidence>
<dbReference type="SMART" id="SM00347">
    <property type="entry name" value="HTH_MARR"/>
    <property type="match status" value="1"/>
</dbReference>
<dbReference type="AlphaFoldDB" id="A0A2S7MZW2"/>
<evidence type="ECO:0000259" key="2">
    <source>
        <dbReference type="PROSITE" id="PS50995"/>
    </source>
</evidence>
<dbReference type="Pfam" id="PF12802">
    <property type="entry name" value="MarR_2"/>
    <property type="match status" value="1"/>
</dbReference>
<gene>
    <name evidence="3" type="ORF">CYL18_10895</name>
</gene>
<protein>
    <recommendedName>
        <fullName evidence="2">HTH marR-type domain-containing protein</fullName>
    </recommendedName>
</protein>
<dbReference type="GO" id="GO:0006950">
    <property type="term" value="P:response to stress"/>
    <property type="evidence" value="ECO:0007669"/>
    <property type="project" value="TreeGrafter"/>
</dbReference>
<dbReference type="PANTHER" id="PTHR33164:SF43">
    <property type="entry name" value="HTH-TYPE TRANSCRIPTIONAL REPRESSOR YETL"/>
    <property type="match status" value="1"/>
</dbReference>
<keyword evidence="4" id="KW-1185">Reference proteome</keyword>
<dbReference type="PRINTS" id="PR00598">
    <property type="entry name" value="HTHMARR"/>
</dbReference>
<dbReference type="EMBL" id="PKOZ01000005">
    <property type="protein sequence ID" value="PQD95275.1"/>
    <property type="molecule type" value="Genomic_DNA"/>
</dbReference>
<dbReference type="PANTHER" id="PTHR33164">
    <property type="entry name" value="TRANSCRIPTIONAL REGULATOR, MARR FAMILY"/>
    <property type="match status" value="1"/>
</dbReference>
<dbReference type="Gene3D" id="1.10.10.10">
    <property type="entry name" value="Winged helix-like DNA-binding domain superfamily/Winged helix DNA-binding domain"/>
    <property type="match status" value="1"/>
</dbReference>
<proteinExistence type="predicted"/>
<dbReference type="InterPro" id="IPR039422">
    <property type="entry name" value="MarR/SlyA-like"/>
</dbReference>
<name>A0A2S7MZW2_9BACI</name>
<keyword evidence="1" id="KW-0238">DNA-binding</keyword>
<dbReference type="InterPro" id="IPR036388">
    <property type="entry name" value="WH-like_DNA-bd_sf"/>
</dbReference>
<comment type="caution">
    <text evidence="3">The sequence shown here is derived from an EMBL/GenBank/DDBJ whole genome shotgun (WGS) entry which is preliminary data.</text>
</comment>
<dbReference type="PROSITE" id="PS50995">
    <property type="entry name" value="HTH_MARR_2"/>
    <property type="match status" value="1"/>
</dbReference>
<sequence length="147" mass="16932">MANSGQEPVVLTHLKMVEHLAKRIGDEHLKQIGLTQSQADVIILLAHESDKVFHQRDIERALNYTNPTVTGLLNRLEQKDFIVRQVDPDDSRARIIKLTDAALDVLEEIYRSIRQTEQMILEGFSKEEMDILMPFMSRMAKNALRHV</sequence>
<feature type="domain" description="HTH marR-type" evidence="2">
    <location>
        <begin position="7"/>
        <end position="141"/>
    </location>
</feature>
<dbReference type="InterPro" id="IPR000835">
    <property type="entry name" value="HTH_MarR-typ"/>
</dbReference>
<dbReference type="Proteomes" id="UP000239663">
    <property type="component" value="Unassembled WGS sequence"/>
</dbReference>
<dbReference type="RefSeq" id="WP_104849534.1">
    <property type="nucleotide sequence ID" value="NZ_PKOZ01000005.1"/>
</dbReference>